<dbReference type="Proteomes" id="UP001177003">
    <property type="component" value="Chromosome 5"/>
</dbReference>
<gene>
    <name evidence="1" type="ORF">LSALG_LOCUS27065</name>
</gene>
<proteinExistence type="predicted"/>
<evidence type="ECO:0000313" key="2">
    <source>
        <dbReference type="Proteomes" id="UP001177003"/>
    </source>
</evidence>
<protein>
    <submittedName>
        <fullName evidence="1">Uncharacterized protein</fullName>
    </submittedName>
</protein>
<keyword evidence="2" id="KW-1185">Reference proteome</keyword>
<dbReference type="EMBL" id="OX465081">
    <property type="protein sequence ID" value="CAI9287718.1"/>
    <property type="molecule type" value="Genomic_DNA"/>
</dbReference>
<accession>A0AA35Z8T0</accession>
<sequence length="174" mass="20649">MLFSFHLMHMKPQYETWSSKKISVMKVSGSIKTKSFANARFKVARGAGSSLFEFTLVDLLCLNPYDWISLEIGKWDIDIAVVLRKKPSVLPTEAPKDFRRMKLGRIRKDGWCMTFQIKERFDVDYHRVCFYLSEKHLYSIPCLQYIMEFMGQCLNWYIEVLKTFLNIMPKFFEV</sequence>
<dbReference type="AlphaFoldDB" id="A0AA35Z8T0"/>
<name>A0AA35Z8T0_LACSI</name>
<evidence type="ECO:0000313" key="1">
    <source>
        <dbReference type="EMBL" id="CAI9287718.1"/>
    </source>
</evidence>
<reference evidence="1" key="1">
    <citation type="submission" date="2023-04" db="EMBL/GenBank/DDBJ databases">
        <authorList>
            <person name="Vijverberg K."/>
            <person name="Xiong W."/>
            <person name="Schranz E."/>
        </authorList>
    </citation>
    <scope>NUCLEOTIDE SEQUENCE</scope>
</reference>
<organism evidence="1 2">
    <name type="scientific">Lactuca saligna</name>
    <name type="common">Willowleaf lettuce</name>
    <dbReference type="NCBI Taxonomy" id="75948"/>
    <lineage>
        <taxon>Eukaryota</taxon>
        <taxon>Viridiplantae</taxon>
        <taxon>Streptophyta</taxon>
        <taxon>Embryophyta</taxon>
        <taxon>Tracheophyta</taxon>
        <taxon>Spermatophyta</taxon>
        <taxon>Magnoliopsida</taxon>
        <taxon>eudicotyledons</taxon>
        <taxon>Gunneridae</taxon>
        <taxon>Pentapetalae</taxon>
        <taxon>asterids</taxon>
        <taxon>campanulids</taxon>
        <taxon>Asterales</taxon>
        <taxon>Asteraceae</taxon>
        <taxon>Cichorioideae</taxon>
        <taxon>Cichorieae</taxon>
        <taxon>Lactucinae</taxon>
        <taxon>Lactuca</taxon>
    </lineage>
</organism>